<dbReference type="EMBL" id="CAJOBO010001350">
    <property type="protein sequence ID" value="CAF4368236.1"/>
    <property type="molecule type" value="Genomic_DNA"/>
</dbReference>
<evidence type="ECO:0000256" key="1">
    <source>
        <dbReference type="ARBA" id="ARBA00004613"/>
    </source>
</evidence>
<evidence type="ECO:0000313" key="12">
    <source>
        <dbReference type="EMBL" id="CAF4368236.1"/>
    </source>
</evidence>
<dbReference type="Gene3D" id="3.90.176.10">
    <property type="entry name" value="Toxin ADP-ribosyltransferase, Chain A, domain 1"/>
    <property type="match status" value="1"/>
</dbReference>
<dbReference type="InterPro" id="IPR050999">
    <property type="entry name" value="ADP-ribosyltransferase_ARG"/>
</dbReference>
<evidence type="ECO:0000256" key="10">
    <source>
        <dbReference type="PROSITE-ProRule" id="PRU00023"/>
    </source>
</evidence>
<evidence type="ECO:0000313" key="13">
    <source>
        <dbReference type="EMBL" id="CAF4499744.1"/>
    </source>
</evidence>
<evidence type="ECO:0000256" key="7">
    <source>
        <dbReference type="ARBA" id="ARBA00022695"/>
    </source>
</evidence>
<keyword evidence="6 11" id="KW-0808">Transferase</keyword>
<comment type="caution">
    <text evidence="12">The sequence shown here is derived from an EMBL/GenBank/DDBJ whole genome shotgun (WGS) entry which is preliminary data.</text>
</comment>
<dbReference type="GO" id="GO:0106274">
    <property type="term" value="F:NAD+-protein-arginine ADP-ribosyltransferase activity"/>
    <property type="evidence" value="ECO:0007669"/>
    <property type="project" value="UniProtKB-EC"/>
</dbReference>
<keyword evidence="7" id="KW-0548">Nucleotidyltransferase</keyword>
<keyword evidence="10" id="KW-0040">ANK repeat</keyword>
<dbReference type="GO" id="GO:0090729">
    <property type="term" value="F:toxin activity"/>
    <property type="evidence" value="ECO:0007669"/>
    <property type="project" value="UniProtKB-KW"/>
</dbReference>
<protein>
    <recommendedName>
        <fullName evidence="11">NAD(P)(+)--arginine ADP-ribosyltransferase</fullName>
        <ecNumber evidence="11">2.4.2.31</ecNumber>
    </recommendedName>
    <alternativeName>
        <fullName evidence="11">Mono(ADP-ribosyl)transferase</fullName>
    </alternativeName>
</protein>
<comment type="similarity">
    <text evidence="2 11">Belongs to the Arg-specific ADP-ribosyltransferase family.</text>
</comment>
<keyword evidence="11" id="KW-0520">NAD</keyword>
<keyword evidence="5 11" id="KW-0328">Glycosyltransferase</keyword>
<proteinExistence type="inferred from homology"/>
<keyword evidence="3" id="KW-0964">Secreted</keyword>
<dbReference type="Proteomes" id="UP000663838">
    <property type="component" value="Unassembled WGS sequence"/>
</dbReference>
<dbReference type="AlphaFoldDB" id="A0A820M5T8"/>
<accession>A0A820M5T8</accession>
<dbReference type="EMBL" id="CAJOBQ010001588">
    <property type="protein sequence ID" value="CAF4499744.1"/>
    <property type="molecule type" value="Genomic_DNA"/>
</dbReference>
<dbReference type="InterPro" id="IPR036770">
    <property type="entry name" value="Ankyrin_rpt-contain_sf"/>
</dbReference>
<dbReference type="GO" id="GO:0016779">
    <property type="term" value="F:nucleotidyltransferase activity"/>
    <property type="evidence" value="ECO:0007669"/>
    <property type="project" value="UniProtKB-KW"/>
</dbReference>
<dbReference type="Gene3D" id="1.25.40.20">
    <property type="entry name" value="Ankyrin repeat-containing domain"/>
    <property type="match status" value="1"/>
</dbReference>
<reference evidence="12" key="1">
    <citation type="submission" date="2021-02" db="EMBL/GenBank/DDBJ databases">
        <authorList>
            <person name="Nowell W R."/>
        </authorList>
    </citation>
    <scope>NUCLEOTIDE SEQUENCE</scope>
</reference>
<dbReference type="SUPFAM" id="SSF48403">
    <property type="entry name" value="Ankyrin repeat"/>
    <property type="match status" value="1"/>
</dbReference>
<dbReference type="EC" id="2.4.2.31" evidence="11"/>
<dbReference type="InterPro" id="IPR002110">
    <property type="entry name" value="Ankyrin_rpt"/>
</dbReference>
<name>A0A820M5T8_9BILA</name>
<feature type="repeat" description="ANK" evidence="10">
    <location>
        <begin position="77"/>
        <end position="109"/>
    </location>
</feature>
<comment type="catalytic activity">
    <reaction evidence="9 11">
        <text>L-arginyl-[protein] + NAD(+) = N(omega)-(ADP-D-ribosyl)-L-arginyl-[protein] + nicotinamide + H(+)</text>
        <dbReference type="Rhea" id="RHEA:19149"/>
        <dbReference type="Rhea" id="RHEA-COMP:10532"/>
        <dbReference type="Rhea" id="RHEA-COMP:15087"/>
        <dbReference type="ChEBI" id="CHEBI:15378"/>
        <dbReference type="ChEBI" id="CHEBI:17154"/>
        <dbReference type="ChEBI" id="CHEBI:29965"/>
        <dbReference type="ChEBI" id="CHEBI:57540"/>
        <dbReference type="ChEBI" id="CHEBI:142554"/>
        <dbReference type="EC" id="2.4.2.31"/>
    </reaction>
</comment>
<dbReference type="Proteomes" id="UP000663851">
    <property type="component" value="Unassembled WGS sequence"/>
</dbReference>
<dbReference type="EMBL" id="CAJOBS010001668">
    <property type="protein sequence ID" value="CAF4751149.1"/>
    <property type="molecule type" value="Genomic_DNA"/>
</dbReference>
<dbReference type="Proteomes" id="UP000663862">
    <property type="component" value="Unassembled WGS sequence"/>
</dbReference>
<evidence type="ECO:0000256" key="3">
    <source>
        <dbReference type="ARBA" id="ARBA00022525"/>
    </source>
</evidence>
<keyword evidence="11" id="KW-0521">NADP</keyword>
<dbReference type="PANTHER" id="PTHR10339">
    <property type="entry name" value="ADP-RIBOSYLTRANSFERASE"/>
    <property type="match status" value="1"/>
</dbReference>
<evidence type="ECO:0000256" key="11">
    <source>
        <dbReference type="RuleBase" id="RU361228"/>
    </source>
</evidence>
<evidence type="ECO:0000256" key="9">
    <source>
        <dbReference type="ARBA" id="ARBA00047597"/>
    </source>
</evidence>
<dbReference type="SUPFAM" id="SSF56399">
    <property type="entry name" value="ADP-ribosylation"/>
    <property type="match status" value="1"/>
</dbReference>
<dbReference type="PANTHER" id="PTHR10339:SF25">
    <property type="entry name" value="SECRETED EXOENZYME S"/>
    <property type="match status" value="1"/>
</dbReference>
<evidence type="ECO:0000256" key="4">
    <source>
        <dbReference type="ARBA" id="ARBA00022656"/>
    </source>
</evidence>
<dbReference type="PROSITE" id="PS50297">
    <property type="entry name" value="ANK_REP_REGION"/>
    <property type="match status" value="1"/>
</dbReference>
<dbReference type="InterPro" id="IPR000768">
    <property type="entry name" value="ART"/>
</dbReference>
<dbReference type="SMART" id="SM00248">
    <property type="entry name" value="ANK"/>
    <property type="match status" value="2"/>
</dbReference>
<dbReference type="GO" id="GO:0003950">
    <property type="term" value="F:NAD+ poly-ADP-ribosyltransferase activity"/>
    <property type="evidence" value="ECO:0007669"/>
    <property type="project" value="TreeGrafter"/>
</dbReference>
<evidence type="ECO:0000256" key="2">
    <source>
        <dbReference type="ARBA" id="ARBA00009558"/>
    </source>
</evidence>
<evidence type="ECO:0000256" key="6">
    <source>
        <dbReference type="ARBA" id="ARBA00022679"/>
    </source>
</evidence>
<evidence type="ECO:0000256" key="8">
    <source>
        <dbReference type="ARBA" id="ARBA00023026"/>
    </source>
</evidence>
<evidence type="ECO:0000313" key="15">
    <source>
        <dbReference type="Proteomes" id="UP000663851"/>
    </source>
</evidence>
<organism evidence="12 15">
    <name type="scientific">Rotaria socialis</name>
    <dbReference type="NCBI Taxonomy" id="392032"/>
    <lineage>
        <taxon>Eukaryota</taxon>
        <taxon>Metazoa</taxon>
        <taxon>Spiralia</taxon>
        <taxon>Gnathifera</taxon>
        <taxon>Rotifera</taxon>
        <taxon>Eurotatoria</taxon>
        <taxon>Bdelloidea</taxon>
        <taxon>Philodinida</taxon>
        <taxon>Philodinidae</taxon>
        <taxon>Rotaria</taxon>
    </lineage>
</organism>
<sequence>MTHRTPRQLVFSNDEVCSSTRLWLRKLFHRRSYDRHYCTFVTPSPLYLACQNNDLAGVESCLKKMKLEEINYQHPPNNETALHVATRKQHKEMIEILLQYGVQPSLRNIEGQCAYELAETEKIKDLFKRPESSRFAFLHSCYNITPLSQDKLSCKSCLLVNNNTMYEWELVDRNATQKAVIFRRELKAYSSMGAKFWKKKLYSLNKGYFTAHSQDISPVDGAVIQNCFKQALLEQNPNYLVIAYTSCQKFSNSLNIDMARNVMHALNNGCSQFSCQCLYSTQDGTKSISSIFLHHPNFQKLDFKGEVYRGIVMPKHKFSHCKVGSSIITTTFLSTSKDRLVAQGFGDKCVLNSAMHSFFCTYMIINDSRTAIDISKLSTHPEEDEVLILPYSPFLITKIEEKEEITNIYLKEQCSADIFGKNQSNILNTPISLKETLVNLMSQLCSQPMVYYECVIDSSVELEKNSNVSEIIHLSTPYRPADNETLDLNQIAASVCTSQTAVRTVVQRCAGDYEINIVDLQAKKPLDVQAKIIARPKSNSRKMN</sequence>
<dbReference type="Pfam" id="PF12796">
    <property type="entry name" value="Ank_2"/>
    <property type="match status" value="1"/>
</dbReference>
<evidence type="ECO:0000256" key="5">
    <source>
        <dbReference type="ARBA" id="ARBA00022676"/>
    </source>
</evidence>
<evidence type="ECO:0000313" key="14">
    <source>
        <dbReference type="EMBL" id="CAF4751149.1"/>
    </source>
</evidence>
<dbReference type="Pfam" id="PF01129">
    <property type="entry name" value="ART"/>
    <property type="match status" value="1"/>
</dbReference>
<comment type="subcellular location">
    <subcellularLocation>
        <location evidence="1">Secreted</location>
    </subcellularLocation>
</comment>
<keyword evidence="8" id="KW-0843">Virulence</keyword>
<gene>
    <name evidence="12" type="ORF">HFQ381_LOCUS17872</name>
    <name evidence="14" type="ORF">TOA249_LOCUS20378</name>
    <name evidence="13" type="ORF">TSG867_LOCUS20994</name>
</gene>
<keyword evidence="4" id="KW-0800">Toxin</keyword>
<dbReference type="PROSITE" id="PS50088">
    <property type="entry name" value="ANK_REPEAT"/>
    <property type="match status" value="1"/>
</dbReference>
<dbReference type="GO" id="GO:0005576">
    <property type="term" value="C:extracellular region"/>
    <property type="evidence" value="ECO:0007669"/>
    <property type="project" value="UniProtKB-SubCell"/>
</dbReference>